<dbReference type="Pfam" id="PF00005">
    <property type="entry name" value="ABC_tran"/>
    <property type="match status" value="1"/>
</dbReference>
<evidence type="ECO:0000313" key="10">
    <source>
        <dbReference type="EMBL" id="PTQ57489.1"/>
    </source>
</evidence>
<name>A0A2R6Y478_9BACL</name>
<organism evidence="10 11">
    <name type="scientific">Candidatus Carbonibacillus altaicus</name>
    <dbReference type="NCBI Taxonomy" id="2163959"/>
    <lineage>
        <taxon>Bacteria</taxon>
        <taxon>Bacillati</taxon>
        <taxon>Bacillota</taxon>
        <taxon>Bacilli</taxon>
        <taxon>Bacillales</taxon>
        <taxon>Candidatus Carbonibacillus</taxon>
    </lineage>
</organism>
<evidence type="ECO:0000256" key="1">
    <source>
        <dbReference type="ARBA" id="ARBA00005417"/>
    </source>
</evidence>
<dbReference type="PANTHER" id="PTHR43117:SF4">
    <property type="entry name" value="OSMOPROTECTANT IMPORT ATP-BINDING PROTEIN OSMV"/>
    <property type="match status" value="1"/>
</dbReference>
<keyword evidence="2" id="KW-0813">Transport</keyword>
<evidence type="ECO:0000256" key="7">
    <source>
        <dbReference type="ARBA" id="ARBA00066388"/>
    </source>
</evidence>
<dbReference type="Proteomes" id="UP000244338">
    <property type="component" value="Unassembled WGS sequence"/>
</dbReference>
<keyword evidence="3" id="KW-0547">Nucleotide-binding</keyword>
<dbReference type="GO" id="GO:0005524">
    <property type="term" value="F:ATP binding"/>
    <property type="evidence" value="ECO:0007669"/>
    <property type="project" value="UniProtKB-KW"/>
</dbReference>
<dbReference type="SMART" id="SM00382">
    <property type="entry name" value="AAA"/>
    <property type="match status" value="1"/>
</dbReference>
<dbReference type="SUPFAM" id="SSF52540">
    <property type="entry name" value="P-loop containing nucleoside triphosphate hydrolases"/>
    <property type="match status" value="1"/>
</dbReference>
<protein>
    <recommendedName>
        <fullName evidence="8">Carnitine transport ATP-binding protein OpuCA</fullName>
        <ecNumber evidence="7">7.6.2.9</ecNumber>
    </recommendedName>
</protein>
<comment type="catalytic activity">
    <reaction evidence="5">
        <text>a quaternary ammonium(out) + ATP + H2O = a quaternary ammonium(in) + ADP + phosphate + H(+)</text>
        <dbReference type="Rhea" id="RHEA:11036"/>
        <dbReference type="ChEBI" id="CHEBI:15377"/>
        <dbReference type="ChEBI" id="CHEBI:15378"/>
        <dbReference type="ChEBI" id="CHEBI:30616"/>
        <dbReference type="ChEBI" id="CHEBI:35267"/>
        <dbReference type="ChEBI" id="CHEBI:43474"/>
        <dbReference type="ChEBI" id="CHEBI:456216"/>
        <dbReference type="EC" id="7.6.2.9"/>
    </reaction>
</comment>
<dbReference type="PROSITE" id="PS50893">
    <property type="entry name" value="ABC_TRANSPORTER_2"/>
    <property type="match status" value="1"/>
</dbReference>
<accession>A0A2R6Y478</accession>
<evidence type="ECO:0000256" key="3">
    <source>
        <dbReference type="ARBA" id="ARBA00022741"/>
    </source>
</evidence>
<evidence type="ECO:0000259" key="9">
    <source>
        <dbReference type="PROSITE" id="PS50893"/>
    </source>
</evidence>
<feature type="domain" description="ABC transporter" evidence="9">
    <location>
        <begin position="7"/>
        <end position="242"/>
    </location>
</feature>
<dbReference type="PANTHER" id="PTHR43117">
    <property type="entry name" value="OSMOPROTECTANT IMPORT ATP-BINDING PROTEIN OSMV"/>
    <property type="match status" value="1"/>
</dbReference>
<evidence type="ECO:0000256" key="6">
    <source>
        <dbReference type="ARBA" id="ARBA00063934"/>
    </source>
</evidence>
<sequence length="318" mass="35629">MIQQDAIVFDRITKTFPGTARPAVSETNLVIERGAFVTIVGSSGSGKTTLLKMVNRIIEPTSGTIYLFGTDIRQKPVTELRRSIGYVIQQIGLFPHMTIEENIATVPRILGWSRQTIEARVNFLLDLVRLPASYKKRYPRQLSGGQQQRVGIARAMAGDPDVLLMDEPFGAIDAITRKELQDEFLAIQKQLVKTVLFVTHDMDEALKLGDRIVVMHEGKVLQYGPPFHILSQPATPFVSRLTQSDNLFRQLDLIKASEKMIPLNGREDANAPHIHTRDSLKKALQTLLQTNADDIIVIDDAGQRLGKITLEQLRLTDR</sequence>
<gene>
    <name evidence="10" type="ORF">BSOLF_1367</name>
</gene>
<comment type="similarity">
    <text evidence="1">Belongs to the ABC transporter superfamily.</text>
</comment>
<comment type="caution">
    <text evidence="10">The sequence shown here is derived from an EMBL/GenBank/DDBJ whole genome shotgun (WGS) entry which is preliminary data.</text>
</comment>
<evidence type="ECO:0000256" key="5">
    <source>
        <dbReference type="ARBA" id="ARBA00052482"/>
    </source>
</evidence>
<dbReference type="GO" id="GO:0015418">
    <property type="term" value="F:ABC-type quaternary ammonium compound transporting activity"/>
    <property type="evidence" value="ECO:0007669"/>
    <property type="project" value="UniProtKB-EC"/>
</dbReference>
<dbReference type="EMBL" id="PEBX01000006">
    <property type="protein sequence ID" value="PTQ57489.1"/>
    <property type="molecule type" value="Genomic_DNA"/>
</dbReference>
<evidence type="ECO:0000256" key="2">
    <source>
        <dbReference type="ARBA" id="ARBA00022448"/>
    </source>
</evidence>
<dbReference type="AlphaFoldDB" id="A0A2R6Y478"/>
<proteinExistence type="inferred from homology"/>
<dbReference type="Gene3D" id="3.40.50.300">
    <property type="entry name" value="P-loop containing nucleotide triphosphate hydrolases"/>
    <property type="match status" value="1"/>
</dbReference>
<evidence type="ECO:0000256" key="4">
    <source>
        <dbReference type="ARBA" id="ARBA00022840"/>
    </source>
</evidence>
<evidence type="ECO:0000313" key="11">
    <source>
        <dbReference type="Proteomes" id="UP000244338"/>
    </source>
</evidence>
<evidence type="ECO:0000256" key="8">
    <source>
        <dbReference type="ARBA" id="ARBA00070305"/>
    </source>
</evidence>
<dbReference type="InterPro" id="IPR017871">
    <property type="entry name" value="ABC_transporter-like_CS"/>
</dbReference>
<reference evidence="11" key="1">
    <citation type="journal article" date="2018" name="Sci. Rep.">
        <title>Lignite coal burning seam in the remote Altai Mountains harbors a hydrogen-driven thermophilic microbial community.</title>
        <authorList>
            <person name="Kadnikov V.V."/>
            <person name="Mardanov A.V."/>
            <person name="Ivasenko D.A."/>
            <person name="Antsiferov D.V."/>
            <person name="Beletsky A.V."/>
            <person name="Karnachuk O.V."/>
            <person name="Ravin N.V."/>
        </authorList>
    </citation>
    <scope>NUCLEOTIDE SEQUENCE [LARGE SCALE GENOMIC DNA]</scope>
</reference>
<dbReference type="InterPro" id="IPR027417">
    <property type="entry name" value="P-loop_NTPase"/>
</dbReference>
<comment type="subunit">
    <text evidence="6">The complex is composed of two ATP-binding proteins (OpuCA), two transmembrane proteins (OpuCB and OpuCD) and a solute-binding protein (OpuCC).</text>
</comment>
<keyword evidence="4" id="KW-0067">ATP-binding</keyword>
<dbReference type="EC" id="7.6.2.9" evidence="7"/>
<dbReference type="InterPro" id="IPR003593">
    <property type="entry name" value="AAA+_ATPase"/>
</dbReference>
<dbReference type="InterPro" id="IPR003439">
    <property type="entry name" value="ABC_transporter-like_ATP-bd"/>
</dbReference>
<dbReference type="GO" id="GO:0016887">
    <property type="term" value="F:ATP hydrolysis activity"/>
    <property type="evidence" value="ECO:0007669"/>
    <property type="project" value="InterPro"/>
</dbReference>
<dbReference type="PROSITE" id="PS00211">
    <property type="entry name" value="ABC_TRANSPORTER_1"/>
    <property type="match status" value="1"/>
</dbReference>
<dbReference type="FunFam" id="3.40.50.300:FF:000425">
    <property type="entry name" value="Probable ABC transporter, ATP-binding subunit"/>
    <property type="match status" value="1"/>
</dbReference>